<protein>
    <submittedName>
        <fullName evidence="1">Uncharacterized protein</fullName>
    </submittedName>
</protein>
<evidence type="ECO:0000313" key="1">
    <source>
        <dbReference type="EMBL" id="KAI5671845.1"/>
    </source>
</evidence>
<proteinExistence type="predicted"/>
<reference evidence="2" key="1">
    <citation type="journal article" date="2023" name="Nat. Plants">
        <title>Single-cell RNA sequencing provides a high-resolution roadmap for understanding the multicellular compartmentation of specialized metabolism.</title>
        <authorList>
            <person name="Sun S."/>
            <person name="Shen X."/>
            <person name="Li Y."/>
            <person name="Li Y."/>
            <person name="Wang S."/>
            <person name="Li R."/>
            <person name="Zhang H."/>
            <person name="Shen G."/>
            <person name="Guo B."/>
            <person name="Wei J."/>
            <person name="Xu J."/>
            <person name="St-Pierre B."/>
            <person name="Chen S."/>
            <person name="Sun C."/>
        </authorList>
    </citation>
    <scope>NUCLEOTIDE SEQUENCE [LARGE SCALE GENOMIC DNA]</scope>
</reference>
<sequence>MDPNDPDLYIHDDRTLKVARGVYQIKECVKGEVTCRSQGFLRGDLSDDQVNEHQRASIPVAYRGGRRVDTACKSVSLEKDREETSLWRLKIAPQRVSHVTSRSHQSFGRCSQRRRSNDISRLGQICVDILALEPTISPDRFLSSGLGLQDKSGSDTGGG</sequence>
<name>A0ACC0BGT1_CATRO</name>
<evidence type="ECO:0000313" key="2">
    <source>
        <dbReference type="Proteomes" id="UP001060085"/>
    </source>
</evidence>
<gene>
    <name evidence="1" type="ORF">M9H77_12209</name>
</gene>
<keyword evidence="2" id="KW-1185">Reference proteome</keyword>
<dbReference type="EMBL" id="CM044703">
    <property type="protein sequence ID" value="KAI5671845.1"/>
    <property type="molecule type" value="Genomic_DNA"/>
</dbReference>
<comment type="caution">
    <text evidence="1">The sequence shown here is derived from an EMBL/GenBank/DDBJ whole genome shotgun (WGS) entry which is preliminary data.</text>
</comment>
<organism evidence="1 2">
    <name type="scientific">Catharanthus roseus</name>
    <name type="common">Madagascar periwinkle</name>
    <name type="synonym">Vinca rosea</name>
    <dbReference type="NCBI Taxonomy" id="4058"/>
    <lineage>
        <taxon>Eukaryota</taxon>
        <taxon>Viridiplantae</taxon>
        <taxon>Streptophyta</taxon>
        <taxon>Embryophyta</taxon>
        <taxon>Tracheophyta</taxon>
        <taxon>Spermatophyta</taxon>
        <taxon>Magnoliopsida</taxon>
        <taxon>eudicotyledons</taxon>
        <taxon>Gunneridae</taxon>
        <taxon>Pentapetalae</taxon>
        <taxon>asterids</taxon>
        <taxon>lamiids</taxon>
        <taxon>Gentianales</taxon>
        <taxon>Apocynaceae</taxon>
        <taxon>Rauvolfioideae</taxon>
        <taxon>Vinceae</taxon>
        <taxon>Catharanthinae</taxon>
        <taxon>Catharanthus</taxon>
    </lineage>
</organism>
<accession>A0ACC0BGT1</accession>
<dbReference type="Proteomes" id="UP001060085">
    <property type="component" value="Linkage Group LG03"/>
</dbReference>